<sequence>MFFDNVVFAGVLTVSLMVMFFVGFGIFIWKDANKRKKP</sequence>
<evidence type="ECO:0000256" key="1">
    <source>
        <dbReference type="SAM" id="Phobius"/>
    </source>
</evidence>
<dbReference type="InterPro" id="IPR048085">
    <property type="entry name" value="Cyt_ox_CcoM-like"/>
</dbReference>
<keyword evidence="1" id="KW-0812">Transmembrane</keyword>
<proteinExistence type="predicted"/>
<keyword evidence="2" id="KW-0547">Nucleotide-binding</keyword>
<dbReference type="PATRIC" id="fig|200450.3.peg.1520"/>
<dbReference type="EMBL" id="CP011507">
    <property type="protein sequence ID" value="AKS05917.1"/>
    <property type="molecule type" value="Genomic_DNA"/>
</dbReference>
<dbReference type="AlphaFoldDB" id="A0A0H5AP00"/>
<dbReference type="GO" id="GO:0004386">
    <property type="term" value="F:helicase activity"/>
    <property type="evidence" value="ECO:0007669"/>
    <property type="project" value="UniProtKB-KW"/>
</dbReference>
<keyword evidence="2" id="KW-0347">Helicase</keyword>
<protein>
    <submittedName>
        <fullName evidence="2">ATP-dependent helicase</fullName>
    </submittedName>
</protein>
<evidence type="ECO:0000313" key="2">
    <source>
        <dbReference type="EMBL" id="AKS05917.1"/>
    </source>
</evidence>
<dbReference type="Proteomes" id="UP000036608">
    <property type="component" value="Chromosome"/>
</dbReference>
<dbReference type="KEGG" id="ptv:AA957_07320"/>
<keyword evidence="1" id="KW-1133">Transmembrane helix</keyword>
<dbReference type="NCBIfam" id="NF041600">
    <property type="entry name" value="cyt_ox_CcoM"/>
    <property type="match status" value="1"/>
</dbReference>
<keyword evidence="2" id="KW-0378">Hydrolase</keyword>
<evidence type="ECO:0000313" key="3">
    <source>
        <dbReference type="Proteomes" id="UP000036608"/>
    </source>
</evidence>
<feature type="transmembrane region" description="Helical" evidence="1">
    <location>
        <begin position="6"/>
        <end position="29"/>
    </location>
</feature>
<keyword evidence="1" id="KW-0472">Membrane</keyword>
<gene>
    <name evidence="2" type="ORF">AA957_07320</name>
</gene>
<reference evidence="2 3" key="1">
    <citation type="journal article" date="2015" name="Genome Announc.">
        <title>Complete Genome Sequence of the Rhizobacterium Pseudomonas trivialis Strain IHBB745 with Multiple Plant Growth-Promoting Activities and Tolerance to Desiccation and Alkalinity.</title>
        <authorList>
            <person name="Gulati A."/>
            <person name="Swarnkar M.K."/>
            <person name="Vyas P."/>
            <person name="Rahi P."/>
            <person name="Thakur R."/>
            <person name="Thakur N."/>
            <person name="Singh A.K."/>
        </authorList>
    </citation>
    <scope>NUCLEOTIDE SEQUENCE [LARGE SCALE GENOMIC DNA]</scope>
    <source>
        <strain evidence="3">745</strain>
    </source>
</reference>
<organism evidence="2 3">
    <name type="scientific">Pseudomonas trivialis</name>
    <dbReference type="NCBI Taxonomy" id="200450"/>
    <lineage>
        <taxon>Bacteria</taxon>
        <taxon>Pseudomonadati</taxon>
        <taxon>Pseudomonadota</taxon>
        <taxon>Gammaproteobacteria</taxon>
        <taxon>Pseudomonadales</taxon>
        <taxon>Pseudomonadaceae</taxon>
        <taxon>Pseudomonas</taxon>
    </lineage>
</organism>
<accession>A0A0H5AP00</accession>
<reference evidence="3" key="2">
    <citation type="submission" date="2015-05" db="EMBL/GenBank/DDBJ databases">
        <authorList>
            <person name="Swarnkar M.K."/>
            <person name="Vyas P."/>
            <person name="Rahi P."/>
            <person name="Thakur R."/>
            <person name="Thakur N."/>
            <person name="Singh A.K."/>
            <person name="Gulati A."/>
        </authorList>
    </citation>
    <scope>NUCLEOTIDE SEQUENCE [LARGE SCALE GENOMIC DNA]</scope>
    <source>
        <strain evidence="3">745</strain>
    </source>
</reference>
<dbReference type="RefSeq" id="WP_049709599.1">
    <property type="nucleotide sequence ID" value="NZ_CP011507.1"/>
</dbReference>
<name>A0A0H5AP00_9PSED</name>
<keyword evidence="2" id="KW-0067">ATP-binding</keyword>